<proteinExistence type="inferred from homology"/>
<keyword evidence="3" id="KW-1003">Cell membrane</keyword>
<dbReference type="InterPro" id="IPR007387">
    <property type="entry name" value="TRAP_DctQ"/>
</dbReference>
<feature type="transmembrane region" description="Helical" evidence="9">
    <location>
        <begin position="58"/>
        <end position="76"/>
    </location>
</feature>
<dbReference type="Proteomes" id="UP000281547">
    <property type="component" value="Unassembled WGS sequence"/>
</dbReference>
<dbReference type="GO" id="GO:0005886">
    <property type="term" value="C:plasma membrane"/>
    <property type="evidence" value="ECO:0007669"/>
    <property type="project" value="UniProtKB-SubCell"/>
</dbReference>
<keyword evidence="5 9" id="KW-0812">Transmembrane</keyword>
<evidence type="ECO:0000256" key="4">
    <source>
        <dbReference type="ARBA" id="ARBA00022519"/>
    </source>
</evidence>
<feature type="transmembrane region" description="Helical" evidence="9">
    <location>
        <begin position="138"/>
        <end position="155"/>
    </location>
</feature>
<comment type="similarity">
    <text evidence="8 9">Belongs to the TRAP transporter small permease family.</text>
</comment>
<dbReference type="GO" id="GO:0015740">
    <property type="term" value="P:C4-dicarboxylate transport"/>
    <property type="evidence" value="ECO:0007669"/>
    <property type="project" value="TreeGrafter"/>
</dbReference>
<dbReference type="PANTHER" id="PTHR35011:SF2">
    <property type="entry name" value="2,3-DIKETO-L-GULONATE TRAP TRANSPORTER SMALL PERMEASE PROTEIN YIAM"/>
    <property type="match status" value="1"/>
</dbReference>
<dbReference type="Pfam" id="PF04290">
    <property type="entry name" value="DctQ"/>
    <property type="match status" value="1"/>
</dbReference>
<dbReference type="PANTHER" id="PTHR35011">
    <property type="entry name" value="2,3-DIKETO-L-GULONATE TRAP TRANSPORTER SMALL PERMEASE PROTEIN YIAM"/>
    <property type="match status" value="1"/>
</dbReference>
<keyword evidence="7 9" id="KW-0472">Membrane</keyword>
<gene>
    <name evidence="11" type="ORF">EMQ25_01890</name>
</gene>
<keyword evidence="4 9" id="KW-0997">Cell inner membrane</keyword>
<dbReference type="InterPro" id="IPR055348">
    <property type="entry name" value="DctQ"/>
</dbReference>
<evidence type="ECO:0000256" key="2">
    <source>
        <dbReference type="ARBA" id="ARBA00022448"/>
    </source>
</evidence>
<comment type="subunit">
    <text evidence="9">The complex comprises the extracytoplasmic solute receptor protein and the two transmembrane proteins.</text>
</comment>
<keyword evidence="2 9" id="KW-0813">Transport</keyword>
<dbReference type="EMBL" id="RZNJ01000001">
    <property type="protein sequence ID" value="RUT34739.1"/>
    <property type="molecule type" value="Genomic_DNA"/>
</dbReference>
<keyword evidence="6 9" id="KW-1133">Transmembrane helix</keyword>
<dbReference type="GO" id="GO:0022857">
    <property type="term" value="F:transmembrane transporter activity"/>
    <property type="evidence" value="ECO:0007669"/>
    <property type="project" value="UniProtKB-UniRule"/>
</dbReference>
<evidence type="ECO:0000256" key="6">
    <source>
        <dbReference type="ARBA" id="ARBA00022989"/>
    </source>
</evidence>
<evidence type="ECO:0000313" key="12">
    <source>
        <dbReference type="Proteomes" id="UP000281547"/>
    </source>
</evidence>
<reference evidence="11 12" key="1">
    <citation type="journal article" date="2016" name="Int. J. Syst. Evol. Microbiol.">
        <title>Arsenicitalea aurantiaca gen. nov., sp. nov., a new member of the family Hyphomicrobiaceae, isolated from high-arsenic sediment.</title>
        <authorList>
            <person name="Mu Y."/>
            <person name="Zhou L."/>
            <person name="Zeng X.C."/>
            <person name="Liu L."/>
            <person name="Pan Y."/>
            <person name="Chen X."/>
            <person name="Wang J."/>
            <person name="Li S."/>
            <person name="Li W.J."/>
            <person name="Wang Y."/>
        </authorList>
    </citation>
    <scope>NUCLEOTIDE SEQUENCE [LARGE SCALE GENOMIC DNA]</scope>
    <source>
        <strain evidence="11 12">42-50</strain>
    </source>
</reference>
<comment type="subcellular location">
    <subcellularLocation>
        <location evidence="1 9">Cell inner membrane</location>
        <topology evidence="1 9">Multi-pass membrane protein</topology>
    </subcellularLocation>
</comment>
<feature type="domain" description="Tripartite ATP-independent periplasmic transporters DctQ component" evidence="10">
    <location>
        <begin position="34"/>
        <end position="163"/>
    </location>
</feature>
<evidence type="ECO:0000256" key="1">
    <source>
        <dbReference type="ARBA" id="ARBA00004429"/>
    </source>
</evidence>
<comment type="caution">
    <text evidence="11">The sequence shown here is derived from an EMBL/GenBank/DDBJ whole genome shotgun (WGS) entry which is preliminary data.</text>
</comment>
<feature type="transmembrane region" description="Helical" evidence="9">
    <location>
        <begin position="97"/>
        <end position="118"/>
    </location>
</feature>
<evidence type="ECO:0000313" key="11">
    <source>
        <dbReference type="EMBL" id="RUT34739.1"/>
    </source>
</evidence>
<organism evidence="11 12">
    <name type="scientific">Arsenicitalea aurantiaca</name>
    <dbReference type="NCBI Taxonomy" id="1783274"/>
    <lineage>
        <taxon>Bacteria</taxon>
        <taxon>Pseudomonadati</taxon>
        <taxon>Pseudomonadota</taxon>
        <taxon>Alphaproteobacteria</taxon>
        <taxon>Hyphomicrobiales</taxon>
        <taxon>Devosiaceae</taxon>
        <taxon>Arsenicitalea</taxon>
    </lineage>
</organism>
<comment type="function">
    <text evidence="9">Part of the tripartite ATP-independent periplasmic (TRAP) transport system.</text>
</comment>
<protein>
    <recommendedName>
        <fullName evidence="9">TRAP transporter small permease protein</fullName>
    </recommendedName>
</protein>
<sequence length="178" mass="20084">MAAFPAPRRIIMRRAFRLLDRSIEFLVFACFLAIVLVGTAQVFNRYVLNLSLSWSEEFQRYGHVWLVFLGIPVAYRRGMHIGMETLAGGLSARGKRIFQFVIDLLWCALALALLIGLGQLMQFLNFQRSPGMRLPMPYAYGGILIGAGYMLLIGLRRIVDNLRGLPPESDEYSGQVTP</sequence>
<name>A0A433XKY3_9HYPH</name>
<evidence type="ECO:0000256" key="9">
    <source>
        <dbReference type="RuleBase" id="RU369079"/>
    </source>
</evidence>
<feature type="transmembrane region" description="Helical" evidence="9">
    <location>
        <begin position="21"/>
        <end position="43"/>
    </location>
</feature>
<evidence type="ECO:0000256" key="3">
    <source>
        <dbReference type="ARBA" id="ARBA00022475"/>
    </source>
</evidence>
<accession>A0A433XKY3</accession>
<keyword evidence="12" id="KW-1185">Reference proteome</keyword>
<evidence type="ECO:0000256" key="8">
    <source>
        <dbReference type="ARBA" id="ARBA00038436"/>
    </source>
</evidence>
<evidence type="ECO:0000256" key="7">
    <source>
        <dbReference type="ARBA" id="ARBA00023136"/>
    </source>
</evidence>
<evidence type="ECO:0000256" key="5">
    <source>
        <dbReference type="ARBA" id="ARBA00022692"/>
    </source>
</evidence>
<dbReference type="AlphaFoldDB" id="A0A433XKY3"/>
<evidence type="ECO:0000259" key="10">
    <source>
        <dbReference type="Pfam" id="PF04290"/>
    </source>
</evidence>